<accession>A0A1M7YP13</accession>
<reference evidence="2" key="1">
    <citation type="submission" date="2016-12" db="EMBL/GenBank/DDBJ databases">
        <authorList>
            <person name="Rodrigo-Torres L."/>
            <person name="Arahal R.D."/>
            <person name="Lucena T."/>
        </authorList>
    </citation>
    <scope>NUCLEOTIDE SEQUENCE [LARGE SCALE GENOMIC DNA]</scope>
</reference>
<dbReference type="EMBL" id="FRFG01000003">
    <property type="protein sequence ID" value="SHO54383.1"/>
    <property type="molecule type" value="Genomic_DNA"/>
</dbReference>
<dbReference type="Proteomes" id="UP000184600">
    <property type="component" value="Unassembled WGS sequence"/>
</dbReference>
<evidence type="ECO:0000313" key="2">
    <source>
        <dbReference type="Proteomes" id="UP000184600"/>
    </source>
</evidence>
<dbReference type="AlphaFoldDB" id="A0A1M7YP13"/>
<dbReference type="RefSeq" id="WP_073579301.1">
    <property type="nucleotide sequence ID" value="NZ_AP024898.1"/>
</dbReference>
<gene>
    <name evidence="1" type="ORF">VQ7734_00097</name>
</gene>
<sequence>MKFLMRLLARTPEEVEIDREFLEEAVRTAAERRRVRRDQIRASLSAQFEPDRVYESEGLEQKISNGIHISFELPGVH</sequence>
<protein>
    <submittedName>
        <fullName evidence="1">Uncharacterized protein</fullName>
    </submittedName>
</protein>
<organism evidence="1 2">
    <name type="scientific">Vibrio quintilis</name>
    <dbReference type="NCBI Taxonomy" id="1117707"/>
    <lineage>
        <taxon>Bacteria</taxon>
        <taxon>Pseudomonadati</taxon>
        <taxon>Pseudomonadota</taxon>
        <taxon>Gammaproteobacteria</taxon>
        <taxon>Vibrionales</taxon>
        <taxon>Vibrionaceae</taxon>
        <taxon>Vibrio</taxon>
    </lineage>
</organism>
<name>A0A1M7YP13_9VIBR</name>
<keyword evidence="2" id="KW-1185">Reference proteome</keyword>
<dbReference type="STRING" id="1117707.VQ7734_00097"/>
<proteinExistence type="predicted"/>
<evidence type="ECO:0000313" key="1">
    <source>
        <dbReference type="EMBL" id="SHO54383.1"/>
    </source>
</evidence>